<dbReference type="PANTHER" id="PTHR43280">
    <property type="entry name" value="ARAC-FAMILY TRANSCRIPTIONAL REGULATOR"/>
    <property type="match status" value="1"/>
</dbReference>
<dbReference type="AlphaFoldDB" id="A0A1D3TVN9"/>
<reference evidence="5 6" key="1">
    <citation type="submission" date="2016-09" db="EMBL/GenBank/DDBJ databases">
        <authorList>
            <person name="Capua I."/>
            <person name="De Benedictis P."/>
            <person name="Joannis T."/>
            <person name="Lombin L.H."/>
            <person name="Cattoli G."/>
        </authorList>
    </citation>
    <scope>NUCLEOTIDE SEQUENCE [LARGE SCALE GENOMIC DNA]</scope>
    <source>
        <strain evidence="5 6">GluBS11</strain>
    </source>
</reference>
<protein>
    <submittedName>
        <fullName evidence="5">Helix-turn-helix domain-containing protein</fullName>
    </submittedName>
</protein>
<keyword evidence="3" id="KW-0804">Transcription</keyword>
<dbReference type="InterPro" id="IPR018060">
    <property type="entry name" value="HTH_AraC"/>
</dbReference>
<dbReference type="RefSeq" id="WP_091235123.1">
    <property type="nucleotide sequence ID" value="NZ_FMKA01000018.1"/>
</dbReference>
<dbReference type="EMBL" id="FMKA01000018">
    <property type="protein sequence ID" value="SCP98227.1"/>
    <property type="molecule type" value="Genomic_DNA"/>
</dbReference>
<dbReference type="SMART" id="SM00342">
    <property type="entry name" value="HTH_ARAC"/>
    <property type="match status" value="1"/>
</dbReference>
<dbReference type="InterPro" id="IPR020449">
    <property type="entry name" value="Tscrpt_reg_AraC-type_HTH"/>
</dbReference>
<keyword evidence="6" id="KW-1185">Reference proteome</keyword>
<dbReference type="InterPro" id="IPR009057">
    <property type="entry name" value="Homeodomain-like_sf"/>
</dbReference>
<organism evidence="5 6">
    <name type="scientific">Anaerobium acetethylicum</name>
    <dbReference type="NCBI Taxonomy" id="1619234"/>
    <lineage>
        <taxon>Bacteria</taxon>
        <taxon>Bacillati</taxon>
        <taxon>Bacillota</taxon>
        <taxon>Clostridia</taxon>
        <taxon>Lachnospirales</taxon>
        <taxon>Lachnospiraceae</taxon>
        <taxon>Anaerobium</taxon>
    </lineage>
</organism>
<dbReference type="OrthoDB" id="9794370at2"/>
<evidence type="ECO:0000256" key="1">
    <source>
        <dbReference type="ARBA" id="ARBA00023015"/>
    </source>
</evidence>
<dbReference type="Proteomes" id="UP000199315">
    <property type="component" value="Unassembled WGS sequence"/>
</dbReference>
<name>A0A1D3TVN9_9FIRM</name>
<dbReference type="PROSITE" id="PS01124">
    <property type="entry name" value="HTH_ARAC_FAMILY_2"/>
    <property type="match status" value="1"/>
</dbReference>
<dbReference type="PANTHER" id="PTHR43280:SF28">
    <property type="entry name" value="HTH-TYPE TRANSCRIPTIONAL ACTIVATOR RHAS"/>
    <property type="match status" value="1"/>
</dbReference>
<proteinExistence type="predicted"/>
<dbReference type="STRING" id="1619234.SAMN05421730_101817"/>
<dbReference type="PROSITE" id="PS00041">
    <property type="entry name" value="HTH_ARAC_FAMILY_1"/>
    <property type="match status" value="1"/>
</dbReference>
<gene>
    <name evidence="5" type="ORF">SAMN05421730_101817</name>
</gene>
<evidence type="ECO:0000313" key="6">
    <source>
        <dbReference type="Proteomes" id="UP000199315"/>
    </source>
</evidence>
<dbReference type="Gene3D" id="1.10.10.60">
    <property type="entry name" value="Homeodomain-like"/>
    <property type="match status" value="2"/>
</dbReference>
<keyword evidence="2" id="KW-0238">DNA-binding</keyword>
<feature type="domain" description="HTH araC/xylS-type" evidence="4">
    <location>
        <begin position="220"/>
        <end position="318"/>
    </location>
</feature>
<dbReference type="SUPFAM" id="SSF46689">
    <property type="entry name" value="Homeodomain-like"/>
    <property type="match status" value="2"/>
</dbReference>
<dbReference type="PRINTS" id="PR00032">
    <property type="entry name" value="HTHARAC"/>
</dbReference>
<dbReference type="InterPro" id="IPR018062">
    <property type="entry name" value="HTH_AraC-typ_CS"/>
</dbReference>
<sequence length="322" mass="36864">MYAHEVISAVVMPYGISGIINFSHEFLGEINERDISNLYENILSLQKEFGDFDLAIGVGTVVHSMKEVNLSLQESLRAVQYKMISPQKEIFRAADLPVIATGMDQMMSEAQKKNLMRLLKNMDCEELDRWFQEMIRKAENNLENYPEGYGQIKEGILASAKEAWGDEMTAGYFEDANFSLLQLAHIFNGREMLEHLAGIILSICRRRQQIQISAITAPVQEALDYIKLHYAEAVTLEELADVCGLSPNYFSRMFREQIGETYIDYLTEFRLEQAKQLLSNTTKTIKDIANEIGYLDDKYFRKLFKNRFGGTPSAYRKGIELA</sequence>
<evidence type="ECO:0000313" key="5">
    <source>
        <dbReference type="EMBL" id="SCP98227.1"/>
    </source>
</evidence>
<dbReference type="GO" id="GO:0003700">
    <property type="term" value="F:DNA-binding transcription factor activity"/>
    <property type="evidence" value="ECO:0007669"/>
    <property type="project" value="InterPro"/>
</dbReference>
<accession>A0A1D3TVN9</accession>
<keyword evidence="1" id="KW-0805">Transcription regulation</keyword>
<evidence type="ECO:0000259" key="4">
    <source>
        <dbReference type="PROSITE" id="PS01124"/>
    </source>
</evidence>
<evidence type="ECO:0000256" key="2">
    <source>
        <dbReference type="ARBA" id="ARBA00023125"/>
    </source>
</evidence>
<evidence type="ECO:0000256" key="3">
    <source>
        <dbReference type="ARBA" id="ARBA00023163"/>
    </source>
</evidence>
<dbReference type="GO" id="GO:0043565">
    <property type="term" value="F:sequence-specific DNA binding"/>
    <property type="evidence" value="ECO:0007669"/>
    <property type="project" value="InterPro"/>
</dbReference>
<dbReference type="Pfam" id="PF12833">
    <property type="entry name" value="HTH_18"/>
    <property type="match status" value="1"/>
</dbReference>